<keyword evidence="7 9" id="KW-0408">Iron</keyword>
<evidence type="ECO:0008006" key="13">
    <source>
        <dbReference type="Google" id="ProtNLM"/>
    </source>
</evidence>
<dbReference type="PANTHER" id="PTHR24282">
    <property type="entry name" value="CYTOCHROME P450 FAMILY MEMBER"/>
    <property type="match status" value="1"/>
</dbReference>
<dbReference type="PRINTS" id="PR00385">
    <property type="entry name" value="P450"/>
</dbReference>
<feature type="transmembrane region" description="Helical" evidence="10">
    <location>
        <begin position="12"/>
        <end position="39"/>
    </location>
</feature>
<dbReference type="PRINTS" id="PR00463">
    <property type="entry name" value="EP450I"/>
</dbReference>
<evidence type="ECO:0000256" key="9">
    <source>
        <dbReference type="RuleBase" id="RU000461"/>
    </source>
</evidence>
<evidence type="ECO:0000313" key="12">
    <source>
        <dbReference type="Proteomes" id="UP001497444"/>
    </source>
</evidence>
<sequence length="542" mass="61345">MTWSFATHTHSKVTLCAIWSALSTSLLTALFMWVAYIVLRTVDKFVITPMRIKRIMNSQGVKGPSSHLLLGNLPELTMLEEVATKKDMKTGDYDIVSHVQPFHVQNCKAYGKSYLWWFGWEPRMTITDLNLIKQVLPNKEHAFTKSQMMLKFTVPVIGKGLVTTDGEEWALHRRIVNPAFHHEKLKAMVIPMEKSALSMADEWEKKVRDGGGNVELEVGDYMTHVTADIIALTAFGSNYEKGKKVFEQQVALINLTDQRYKQQFSAIPGYSFLPIPLNIKIILTQIAISKSLKEIIQSRTNMVKGANISYGNDLLGLMLSAAIEETIIKGRKVHFGMQALIDNCKTFFIAGHETTSTLLTWAMMLLGSHTIWQERAREEVIKVCGHGDHPIDANMLDKLKTLTMILNETLRLFSPFSSLTREAAMDIKLGDLQIPKGLNLYIPRLAIHHDLELWGADVHEFKPERFVDGIAKASKNPLAFMPFSFGPRFCVGQGFALEEAKLVLVVILQRFRFHLSPNYRHAPYDKVTVKPKYGVPMILECL</sequence>
<evidence type="ECO:0000256" key="8">
    <source>
        <dbReference type="ARBA" id="ARBA00023136"/>
    </source>
</evidence>
<evidence type="ECO:0000256" key="10">
    <source>
        <dbReference type="SAM" id="Phobius"/>
    </source>
</evidence>
<evidence type="ECO:0000256" key="3">
    <source>
        <dbReference type="ARBA" id="ARBA00022692"/>
    </source>
</evidence>
<keyword evidence="6 9" id="KW-0560">Oxidoreductase</keyword>
<keyword evidence="3 10" id="KW-0812">Transmembrane</keyword>
<keyword evidence="4 9" id="KW-0479">Metal-binding</keyword>
<dbReference type="InterPro" id="IPR002401">
    <property type="entry name" value="Cyt_P450_E_grp-I"/>
</dbReference>
<comment type="subcellular location">
    <subcellularLocation>
        <location evidence="1">Membrane</location>
    </subcellularLocation>
</comment>
<evidence type="ECO:0000256" key="6">
    <source>
        <dbReference type="ARBA" id="ARBA00023002"/>
    </source>
</evidence>
<dbReference type="Pfam" id="PF00067">
    <property type="entry name" value="p450"/>
    <property type="match status" value="1"/>
</dbReference>
<evidence type="ECO:0000256" key="4">
    <source>
        <dbReference type="ARBA" id="ARBA00022723"/>
    </source>
</evidence>
<dbReference type="Gene3D" id="1.10.630.10">
    <property type="entry name" value="Cytochrome P450"/>
    <property type="match status" value="1"/>
</dbReference>
<dbReference type="Proteomes" id="UP001497444">
    <property type="component" value="Chromosome 15"/>
</dbReference>
<proteinExistence type="inferred from homology"/>
<dbReference type="PANTHER" id="PTHR24282:SF211">
    <property type="entry name" value="CYTOCHROME P450-RELATED"/>
    <property type="match status" value="1"/>
</dbReference>
<keyword evidence="12" id="KW-1185">Reference proteome</keyword>
<dbReference type="InterPro" id="IPR036396">
    <property type="entry name" value="Cyt_P450_sf"/>
</dbReference>
<evidence type="ECO:0000256" key="2">
    <source>
        <dbReference type="ARBA" id="ARBA00022617"/>
    </source>
</evidence>
<reference evidence="11" key="1">
    <citation type="submission" date="2024-02" db="EMBL/GenBank/DDBJ databases">
        <authorList>
            <consortium name="ELIXIR-Norway"/>
            <consortium name="Elixir Norway"/>
        </authorList>
    </citation>
    <scope>NUCLEOTIDE SEQUENCE</scope>
</reference>
<dbReference type="SUPFAM" id="SSF48264">
    <property type="entry name" value="Cytochrome P450"/>
    <property type="match status" value="1"/>
</dbReference>
<keyword evidence="8 10" id="KW-0472">Membrane</keyword>
<keyword evidence="5 10" id="KW-1133">Transmembrane helix</keyword>
<keyword evidence="2 9" id="KW-0349">Heme</keyword>
<name>A0ABP0W9I4_9BRYO</name>
<dbReference type="InterPro" id="IPR017972">
    <property type="entry name" value="Cyt_P450_CS"/>
</dbReference>
<evidence type="ECO:0000256" key="1">
    <source>
        <dbReference type="ARBA" id="ARBA00004370"/>
    </source>
</evidence>
<evidence type="ECO:0000256" key="7">
    <source>
        <dbReference type="ARBA" id="ARBA00023004"/>
    </source>
</evidence>
<dbReference type="InterPro" id="IPR050665">
    <property type="entry name" value="Cytochrome_P450_Monooxygen"/>
</dbReference>
<evidence type="ECO:0000256" key="5">
    <source>
        <dbReference type="ARBA" id="ARBA00022989"/>
    </source>
</evidence>
<protein>
    <recommendedName>
        <fullName evidence="13">Cytochrome P450</fullName>
    </recommendedName>
</protein>
<comment type="similarity">
    <text evidence="9">Belongs to the cytochrome P450 family.</text>
</comment>
<organism evidence="11 12">
    <name type="scientific">Sphagnum jensenii</name>
    <dbReference type="NCBI Taxonomy" id="128206"/>
    <lineage>
        <taxon>Eukaryota</taxon>
        <taxon>Viridiplantae</taxon>
        <taxon>Streptophyta</taxon>
        <taxon>Embryophyta</taxon>
        <taxon>Bryophyta</taxon>
        <taxon>Sphagnophytina</taxon>
        <taxon>Sphagnopsida</taxon>
        <taxon>Sphagnales</taxon>
        <taxon>Sphagnaceae</taxon>
        <taxon>Sphagnum</taxon>
    </lineage>
</organism>
<dbReference type="PROSITE" id="PS00086">
    <property type="entry name" value="CYTOCHROME_P450"/>
    <property type="match status" value="1"/>
</dbReference>
<accession>A0ABP0W9I4</accession>
<dbReference type="EMBL" id="OZ020110">
    <property type="protein sequence ID" value="CAK9263087.1"/>
    <property type="molecule type" value="Genomic_DNA"/>
</dbReference>
<dbReference type="InterPro" id="IPR001128">
    <property type="entry name" value="Cyt_P450"/>
</dbReference>
<evidence type="ECO:0000313" key="11">
    <source>
        <dbReference type="EMBL" id="CAK9263087.1"/>
    </source>
</evidence>
<keyword evidence="9" id="KW-0503">Monooxygenase</keyword>
<gene>
    <name evidence="11" type="ORF">CSSPJE1EN1_LOCUS8565</name>
</gene>